<comment type="caution">
    <text evidence="1">The sequence shown here is derived from an EMBL/GenBank/DDBJ whole genome shotgun (WGS) entry which is preliminary data.</text>
</comment>
<dbReference type="RefSeq" id="WP_126044444.1">
    <property type="nucleotide sequence ID" value="NZ_RXFM01000015.1"/>
</dbReference>
<dbReference type="AlphaFoldDB" id="A0A429XSN1"/>
<keyword evidence="2" id="KW-1185">Reference proteome</keyword>
<reference evidence="2" key="1">
    <citation type="submission" date="2018-11" db="EMBL/GenBank/DDBJ databases">
        <title>Phylogenetic, genomic, and biogeographic characterization of a novel and ubiquitous marine invertebrate-associated Rickettsiales parasite, Candidatus Marinoinvertebrata rohwerii, gen. nov., sp. nov.</title>
        <authorList>
            <person name="Klinges J.G."/>
            <person name="Rosales S.M."/>
            <person name="Mcminds R."/>
            <person name="Shaver E.C."/>
            <person name="Shantz A."/>
            <person name="Peters E.C."/>
            <person name="Burkepile D.E."/>
            <person name="Silliman B.R."/>
            <person name="Vega Thurber R.L."/>
        </authorList>
    </citation>
    <scope>NUCLEOTIDE SEQUENCE [LARGE SCALE GENOMIC DNA]</scope>
    <source>
        <strain evidence="2">a_cerv_44</strain>
    </source>
</reference>
<sequence>MKATNKLKVLGVSEGLQDIEKDFSELYSSEIIYTSENSQYPQENTQAEWDACPFKLQSERLIEKLVEISGNQKFRELNAYLTQCTSVGATRTTNDSIKELAEHIYFQLLDAKRKGIDVEKTFSGLINNSAFICNEGGYTNLQNLSMAIDGGSKLIYNAKYEFIVGATREFLRQFQGQAGYRPGNEVHYVNQLITSIKQEYNLSPPPDMYANNQGINQLIATGKYREYIDSLFSSKLAANGMLGIMVNKVALQLQDEDSIRRKFDMGSPEDRYNKYQMIEIFQNVFRPYVDQIVLELIEYQLLDINCQTEDQELQGIYYLDIIGYKSNYLKTLEIIMADFLDKNGYLENVSFKFKDGNIVMVEDSVFCCFNIILGDNRNYKEEIDLRKLSELPFQGKKFVDVIRELLIKEADITNVDTLEKHLLSEEQLFENMDIVAKRRSIVSSLIKEIKQEMPDAKIPDKLLSIAEADLTKCLALLSDRVIKFYTVQDMNFSEQDFDELCELYDVNLQKFKALTSDSIKMLCIH</sequence>
<proteinExistence type="predicted"/>
<organism evidence="1 2">
    <name type="scientific">Candidatus Aquarickettsia rohweri</name>
    <dbReference type="NCBI Taxonomy" id="2602574"/>
    <lineage>
        <taxon>Bacteria</taxon>
        <taxon>Pseudomonadati</taxon>
        <taxon>Pseudomonadota</taxon>
        <taxon>Alphaproteobacteria</taxon>
        <taxon>Rickettsiales</taxon>
        <taxon>Candidatus Midichloriaceae</taxon>
        <taxon>Candidatus Aquarickettsia</taxon>
    </lineage>
</organism>
<name>A0A429XSN1_9RICK</name>
<dbReference type="EMBL" id="RXFM01000015">
    <property type="protein sequence ID" value="RST70246.1"/>
    <property type="molecule type" value="Genomic_DNA"/>
</dbReference>
<protein>
    <submittedName>
        <fullName evidence="1">Uncharacterized protein</fullName>
    </submittedName>
</protein>
<accession>A0A429XSN1</accession>
<dbReference type="Proteomes" id="UP000279470">
    <property type="component" value="Unassembled WGS sequence"/>
</dbReference>
<evidence type="ECO:0000313" key="2">
    <source>
        <dbReference type="Proteomes" id="UP000279470"/>
    </source>
</evidence>
<dbReference type="OrthoDB" id="8622530at2"/>
<evidence type="ECO:0000313" key="1">
    <source>
        <dbReference type="EMBL" id="RST70246.1"/>
    </source>
</evidence>
<gene>
    <name evidence="1" type="ORF">EIC27_01755</name>
</gene>